<organism evidence="6 7">
    <name type="scientific">Marinilactibacillus psychrotolerans 42ea</name>
    <dbReference type="NCBI Taxonomy" id="1255609"/>
    <lineage>
        <taxon>Bacteria</taxon>
        <taxon>Bacillati</taxon>
        <taxon>Bacillota</taxon>
        <taxon>Bacilli</taxon>
        <taxon>Lactobacillales</taxon>
        <taxon>Carnobacteriaceae</taxon>
        <taxon>Marinilactibacillus</taxon>
    </lineage>
</organism>
<evidence type="ECO:0000256" key="1">
    <source>
        <dbReference type="ARBA" id="ARBA00006739"/>
    </source>
</evidence>
<dbReference type="GO" id="GO:0016757">
    <property type="term" value="F:glycosyltransferase activity"/>
    <property type="evidence" value="ECO:0007669"/>
    <property type="project" value="UniProtKB-KW"/>
</dbReference>
<accession>A0A1R4J8M1</accession>
<feature type="transmembrane region" description="Helical" evidence="4">
    <location>
        <begin position="49"/>
        <end position="76"/>
    </location>
</feature>
<evidence type="ECO:0000256" key="2">
    <source>
        <dbReference type="ARBA" id="ARBA00022676"/>
    </source>
</evidence>
<evidence type="ECO:0000259" key="5">
    <source>
        <dbReference type="Pfam" id="PF00535"/>
    </source>
</evidence>
<comment type="similarity">
    <text evidence="1">Belongs to the glycosyltransferase 2 family.</text>
</comment>
<name>A0A1R4J8M1_9LACT</name>
<dbReference type="Pfam" id="PF00535">
    <property type="entry name" value="Glycos_transf_2"/>
    <property type="match status" value="1"/>
</dbReference>
<dbReference type="CDD" id="cd06423">
    <property type="entry name" value="CESA_like"/>
    <property type="match status" value="1"/>
</dbReference>
<dbReference type="InterPro" id="IPR029044">
    <property type="entry name" value="Nucleotide-diphossugar_trans"/>
</dbReference>
<reference evidence="6 7" key="1">
    <citation type="submission" date="2017-02" db="EMBL/GenBank/DDBJ databases">
        <authorList>
            <person name="Peterson S.W."/>
        </authorList>
    </citation>
    <scope>NUCLEOTIDE SEQUENCE [LARGE SCALE GENOMIC DNA]</scope>
    <source>
        <strain evidence="6 7">42ea</strain>
    </source>
</reference>
<dbReference type="AlphaFoldDB" id="A0A1R4J8M1"/>
<proteinExistence type="inferred from homology"/>
<dbReference type="SUPFAM" id="SSF53448">
    <property type="entry name" value="Nucleotide-diphospho-sugar transferases"/>
    <property type="match status" value="1"/>
</dbReference>
<evidence type="ECO:0000313" key="6">
    <source>
        <dbReference type="EMBL" id="SJN28382.1"/>
    </source>
</evidence>
<keyword evidence="4" id="KW-0812">Transmembrane</keyword>
<protein>
    <submittedName>
        <fullName evidence="6">Glycosyl transferase, family 2</fullName>
    </submittedName>
</protein>
<evidence type="ECO:0000256" key="4">
    <source>
        <dbReference type="SAM" id="Phobius"/>
    </source>
</evidence>
<feature type="transmembrane region" description="Helical" evidence="4">
    <location>
        <begin position="18"/>
        <end position="37"/>
    </location>
</feature>
<dbReference type="Proteomes" id="UP000195611">
    <property type="component" value="Unassembled WGS sequence"/>
</dbReference>
<feature type="domain" description="Glycosyltransferase 2-like" evidence="5">
    <location>
        <begin position="92"/>
        <end position="259"/>
    </location>
</feature>
<dbReference type="PANTHER" id="PTHR43630:SF1">
    <property type="entry name" value="POLY-BETA-1,6-N-ACETYL-D-GLUCOSAMINE SYNTHASE"/>
    <property type="match status" value="1"/>
</dbReference>
<evidence type="ECO:0000256" key="3">
    <source>
        <dbReference type="ARBA" id="ARBA00022679"/>
    </source>
</evidence>
<keyword evidence="4" id="KW-1133">Transmembrane helix</keyword>
<dbReference type="EMBL" id="FUKW01000069">
    <property type="protein sequence ID" value="SJN28382.1"/>
    <property type="molecule type" value="Genomic_DNA"/>
</dbReference>
<evidence type="ECO:0000313" key="7">
    <source>
        <dbReference type="Proteomes" id="UP000195611"/>
    </source>
</evidence>
<dbReference type="PANTHER" id="PTHR43630">
    <property type="entry name" value="POLY-BETA-1,6-N-ACETYL-D-GLUCOSAMINE SYNTHASE"/>
    <property type="match status" value="1"/>
</dbReference>
<sequence>MIGNKPIKKHYISINKKFILSITFAFIWLIISIYFSLPWVHDLGVLTTPFIAVVIIAGIGYVPGLTNSFIIMSLLLDRQPKFKTIDPEVPITIIIACYNEEETIANTLSYIKNQIYDGEIKVIVVDNASTDQTDQRSIEVGEELELNLQVIYAKEPGKFNALNEALKVVETDYVITLDDDTLLHKLAVKHVVSRILTAPADTCAVAGSVLVRNSRQNLLARLQEWEYFLGIASIKRMQGMYQGTLVAQGAFSLYTTDILK</sequence>
<keyword evidence="2" id="KW-0328">Glycosyltransferase</keyword>
<keyword evidence="4" id="KW-0472">Membrane</keyword>
<dbReference type="Gene3D" id="3.90.550.10">
    <property type="entry name" value="Spore Coat Polysaccharide Biosynthesis Protein SpsA, Chain A"/>
    <property type="match status" value="1"/>
</dbReference>
<dbReference type="InterPro" id="IPR001173">
    <property type="entry name" value="Glyco_trans_2-like"/>
</dbReference>
<gene>
    <name evidence="6" type="ORF">FM115_04385</name>
</gene>
<dbReference type="RefSeq" id="WP_218778104.1">
    <property type="nucleotide sequence ID" value="NZ_FUKW01000069.1"/>
</dbReference>
<keyword evidence="3 6" id="KW-0808">Transferase</keyword>